<evidence type="ECO:0000313" key="1">
    <source>
        <dbReference type="EMBL" id="SUY28037.1"/>
    </source>
</evidence>
<organism evidence="1 2">
    <name type="scientific">Aminobacter aminovorans</name>
    <name type="common">Chelatobacter heintzii</name>
    <dbReference type="NCBI Taxonomy" id="83263"/>
    <lineage>
        <taxon>Bacteria</taxon>
        <taxon>Pseudomonadati</taxon>
        <taxon>Pseudomonadota</taxon>
        <taxon>Alphaproteobacteria</taxon>
        <taxon>Hyphomicrobiales</taxon>
        <taxon>Phyllobacteriaceae</taxon>
        <taxon>Aminobacter</taxon>
    </lineage>
</organism>
<evidence type="ECO:0000313" key="2">
    <source>
        <dbReference type="Proteomes" id="UP000254701"/>
    </source>
</evidence>
<dbReference type="SUPFAM" id="SSF52540">
    <property type="entry name" value="P-loop containing nucleoside triphosphate hydrolases"/>
    <property type="match status" value="1"/>
</dbReference>
<dbReference type="InterPro" id="IPR027417">
    <property type="entry name" value="P-loop_NTPase"/>
</dbReference>
<dbReference type="EMBL" id="UFSM01000002">
    <property type="protein sequence ID" value="SUY28037.1"/>
    <property type="molecule type" value="Genomic_DNA"/>
</dbReference>
<proteinExistence type="predicted"/>
<dbReference type="Gene3D" id="3.40.50.300">
    <property type="entry name" value="P-loop containing nucleotide triphosphate hydrolases"/>
    <property type="match status" value="1"/>
</dbReference>
<accession>A0A381IJI3</accession>
<dbReference type="OrthoDB" id="3192509at2"/>
<gene>
    <name evidence="1" type="ORF">NCTC10684_04952</name>
</gene>
<dbReference type="RefSeq" id="WP_115733995.1">
    <property type="nucleotide sequence ID" value="NZ_BAAAVY010000001.1"/>
</dbReference>
<protein>
    <submittedName>
        <fullName evidence="1">Uncharacterized protein</fullName>
    </submittedName>
</protein>
<sequence length="188" mass="20685">MKAPVIAISGHPGGGKTTLTKALAMRLGVPALHYDDFETMTSRPPADVRSWIERGSDYDEIELDRLAGELVRLAEVGDRPKLVLFDTLLGRAHRQTGELIDVLIWIDTPADVALARKIGEAAARAAPNESAEFLGWLRAYLDHYQGFISGTYDVQRKRVRPGADIVLDGRLGQRELTEQALSAILARL</sequence>
<dbReference type="AlphaFoldDB" id="A0A381IJI3"/>
<name>A0A381IJI3_AMIAI</name>
<reference evidence="1 2" key="1">
    <citation type="submission" date="2018-06" db="EMBL/GenBank/DDBJ databases">
        <authorList>
            <consortium name="Pathogen Informatics"/>
            <person name="Doyle S."/>
        </authorList>
    </citation>
    <scope>NUCLEOTIDE SEQUENCE [LARGE SCALE GENOMIC DNA]</scope>
    <source>
        <strain evidence="1 2">NCTC10684</strain>
    </source>
</reference>
<dbReference type="Proteomes" id="UP000254701">
    <property type="component" value="Unassembled WGS sequence"/>
</dbReference>